<dbReference type="EMBL" id="NZBD01000006">
    <property type="protein sequence ID" value="MAG18094.1"/>
    <property type="molecule type" value="Genomic_DNA"/>
</dbReference>
<dbReference type="AlphaFoldDB" id="A0A2D6LPR2"/>
<name>A0A2D6LPR2_9ARCH</name>
<organism evidence="1 2">
    <name type="scientific">Candidatus Iainarchaeum sp</name>
    <dbReference type="NCBI Taxonomy" id="3101447"/>
    <lineage>
        <taxon>Archaea</taxon>
        <taxon>Candidatus Iainarchaeota</taxon>
        <taxon>Candidatus Iainarchaeia</taxon>
        <taxon>Candidatus Iainarchaeales</taxon>
        <taxon>Candidatus Iainarchaeaceae</taxon>
        <taxon>Candidatus Iainarchaeum</taxon>
    </lineage>
</organism>
<protein>
    <submittedName>
        <fullName evidence="1">Uncharacterized protein</fullName>
    </submittedName>
</protein>
<evidence type="ECO:0000313" key="2">
    <source>
        <dbReference type="Proteomes" id="UP000226712"/>
    </source>
</evidence>
<sequence>MNKKEKDHVYKMIEKHGNNLKAIFNINEDSVKLCKKLFRLENKAHRLATDYCNGDFQGDIETESNKIVDKAKKILKT</sequence>
<comment type="caution">
    <text evidence="1">The sequence shown here is derived from an EMBL/GenBank/DDBJ whole genome shotgun (WGS) entry which is preliminary data.</text>
</comment>
<gene>
    <name evidence="1" type="ORF">CL944_01315</name>
</gene>
<dbReference type="Proteomes" id="UP000226712">
    <property type="component" value="Unassembled WGS sequence"/>
</dbReference>
<feature type="non-terminal residue" evidence="1">
    <location>
        <position position="77"/>
    </location>
</feature>
<evidence type="ECO:0000313" key="1">
    <source>
        <dbReference type="EMBL" id="MAG18094.1"/>
    </source>
</evidence>
<reference evidence="2" key="1">
    <citation type="submission" date="2017-09" db="EMBL/GenBank/DDBJ databases">
        <title>The Reconstruction of 2,631 Draft Metagenome-Assembled Genomes from the Global Oceans.</title>
        <authorList>
            <person name="Tully B.J."/>
            <person name="Graham E.D."/>
            <person name="Heidelberg J.F."/>
        </authorList>
    </citation>
    <scope>NUCLEOTIDE SEQUENCE [LARGE SCALE GENOMIC DNA]</scope>
</reference>
<accession>A0A2D6LPR2</accession>
<proteinExistence type="predicted"/>